<feature type="disulfide bond" evidence="15">
    <location>
        <begin position="40"/>
        <end position="47"/>
    </location>
</feature>
<dbReference type="Proteomes" id="UP001148312">
    <property type="component" value="Unassembled WGS sequence"/>
</dbReference>
<dbReference type="GO" id="GO:0046872">
    <property type="term" value="F:metal ion binding"/>
    <property type="evidence" value="ECO:0007669"/>
    <property type="project" value="UniProtKB-UniRule"/>
</dbReference>
<keyword evidence="9 16" id="KW-0732">Signal</keyword>
<evidence type="ECO:0000256" key="1">
    <source>
        <dbReference type="ARBA" id="ARBA00004609"/>
    </source>
</evidence>
<feature type="domain" description="CFEM" evidence="17">
    <location>
        <begin position="1"/>
        <end position="109"/>
    </location>
</feature>
<feature type="binding site" description="axial binding residue" evidence="15">
    <location>
        <position position="44"/>
    </location>
    <ligand>
        <name>heme</name>
        <dbReference type="ChEBI" id="CHEBI:30413"/>
    </ligand>
    <ligandPart>
        <name>Fe</name>
        <dbReference type="ChEBI" id="CHEBI:18248"/>
    </ligandPart>
</feature>
<keyword evidence="6 15" id="KW-0349">Heme</keyword>
<dbReference type="Pfam" id="PF05730">
    <property type="entry name" value="CFEM"/>
    <property type="match status" value="1"/>
</dbReference>
<feature type="non-terminal residue" evidence="18">
    <location>
        <position position="1"/>
    </location>
</feature>
<protein>
    <recommendedName>
        <fullName evidence="17">CFEM domain-containing protein</fullName>
    </recommendedName>
</protein>
<dbReference type="AlphaFoldDB" id="A0A9W9X5G3"/>
<gene>
    <name evidence="18" type="ORF">N7539_005998</name>
</gene>
<evidence type="ECO:0000256" key="8">
    <source>
        <dbReference type="ARBA" id="ARBA00022723"/>
    </source>
</evidence>
<keyword evidence="5" id="KW-0964">Secreted</keyword>
<evidence type="ECO:0000256" key="11">
    <source>
        <dbReference type="ARBA" id="ARBA00023136"/>
    </source>
</evidence>
<keyword evidence="7" id="KW-0336">GPI-anchor</keyword>
<dbReference type="GO" id="GO:0005576">
    <property type="term" value="C:extracellular region"/>
    <property type="evidence" value="ECO:0007669"/>
    <property type="project" value="UniProtKB-SubCell"/>
</dbReference>
<evidence type="ECO:0000256" key="14">
    <source>
        <dbReference type="ARBA" id="ARBA00023288"/>
    </source>
</evidence>
<comment type="subcellular location">
    <subcellularLocation>
        <location evidence="1">Cell membrane</location>
        <topology evidence="1">Lipid-anchor</topology>
        <topology evidence="1">GPI-anchor</topology>
    </subcellularLocation>
    <subcellularLocation>
        <location evidence="2">Secreted</location>
    </subcellularLocation>
</comment>
<evidence type="ECO:0000256" key="13">
    <source>
        <dbReference type="ARBA" id="ARBA00023180"/>
    </source>
</evidence>
<dbReference type="EMBL" id="JAPWDQ010000006">
    <property type="protein sequence ID" value="KAJ5484202.1"/>
    <property type="molecule type" value="Genomic_DNA"/>
</dbReference>
<evidence type="ECO:0000256" key="10">
    <source>
        <dbReference type="ARBA" id="ARBA00023004"/>
    </source>
</evidence>
<dbReference type="InterPro" id="IPR008427">
    <property type="entry name" value="Extracellular_membr_CFEM_dom"/>
</dbReference>
<comment type="caution">
    <text evidence="18">The sequence shown here is derived from an EMBL/GenBank/DDBJ whole genome shotgun (WGS) entry which is preliminary data.</text>
</comment>
<keyword evidence="11" id="KW-0472">Membrane</keyword>
<evidence type="ECO:0000256" key="16">
    <source>
        <dbReference type="SAM" id="SignalP"/>
    </source>
</evidence>
<dbReference type="PANTHER" id="PTHR37928:SF2">
    <property type="entry name" value="GPI ANCHORED CFEM DOMAIN PROTEIN (AFU_ORTHOLOGUE AFUA_6G10580)"/>
    <property type="match status" value="1"/>
</dbReference>
<evidence type="ECO:0000259" key="17">
    <source>
        <dbReference type="PROSITE" id="PS52012"/>
    </source>
</evidence>
<keyword evidence="8 15" id="KW-0479">Metal-binding</keyword>
<dbReference type="RefSeq" id="XP_056789472.1">
    <property type="nucleotide sequence ID" value="XM_056935600.1"/>
</dbReference>
<reference evidence="18" key="2">
    <citation type="journal article" date="2023" name="IMA Fungus">
        <title>Comparative genomic study of the Penicillium genus elucidates a diverse pangenome and 15 lateral gene transfer events.</title>
        <authorList>
            <person name="Petersen C."/>
            <person name="Sorensen T."/>
            <person name="Nielsen M.R."/>
            <person name="Sondergaard T.E."/>
            <person name="Sorensen J.L."/>
            <person name="Fitzpatrick D.A."/>
            <person name="Frisvad J.C."/>
            <person name="Nielsen K.L."/>
        </authorList>
    </citation>
    <scope>NUCLEOTIDE SEQUENCE</scope>
    <source>
        <strain evidence="18">IBT 30728</strain>
    </source>
</reference>
<dbReference type="PANTHER" id="PTHR37928">
    <property type="entry name" value="CFEM DOMAIN PROTEIN (AFU_ORTHOLOGUE AFUA_6G14090)"/>
    <property type="match status" value="1"/>
</dbReference>
<proteinExistence type="inferred from homology"/>
<keyword evidence="4" id="KW-1003">Cell membrane</keyword>
<evidence type="ECO:0000256" key="3">
    <source>
        <dbReference type="ARBA" id="ARBA00010031"/>
    </source>
</evidence>
<evidence type="ECO:0000256" key="6">
    <source>
        <dbReference type="ARBA" id="ARBA00022617"/>
    </source>
</evidence>
<feature type="disulfide bond" evidence="15">
    <location>
        <begin position="26"/>
        <end position="66"/>
    </location>
</feature>
<name>A0A9W9X5G3_9EURO</name>
<feature type="disulfide bond" evidence="15">
    <location>
        <begin position="49"/>
        <end position="82"/>
    </location>
</feature>
<evidence type="ECO:0000256" key="7">
    <source>
        <dbReference type="ARBA" id="ARBA00022622"/>
    </source>
</evidence>
<dbReference type="InterPro" id="IPR051735">
    <property type="entry name" value="CFEM_domain"/>
</dbReference>
<feature type="disulfide bond" evidence="15">
    <location>
        <begin position="30"/>
        <end position="61"/>
    </location>
</feature>
<reference evidence="18" key="1">
    <citation type="submission" date="2022-12" db="EMBL/GenBank/DDBJ databases">
        <authorList>
            <person name="Petersen C."/>
        </authorList>
    </citation>
    <scope>NUCLEOTIDE SEQUENCE</scope>
    <source>
        <strain evidence="18">IBT 30728</strain>
    </source>
</reference>
<accession>A0A9W9X5G3</accession>
<dbReference type="GO" id="GO:0005886">
    <property type="term" value="C:plasma membrane"/>
    <property type="evidence" value="ECO:0007669"/>
    <property type="project" value="UniProtKB-SubCell"/>
</dbReference>
<evidence type="ECO:0000256" key="5">
    <source>
        <dbReference type="ARBA" id="ARBA00022525"/>
    </source>
</evidence>
<evidence type="ECO:0000256" key="2">
    <source>
        <dbReference type="ARBA" id="ARBA00004613"/>
    </source>
</evidence>
<evidence type="ECO:0000256" key="9">
    <source>
        <dbReference type="ARBA" id="ARBA00022729"/>
    </source>
</evidence>
<keyword evidence="12 15" id="KW-1015">Disulfide bond</keyword>
<evidence type="ECO:0000313" key="19">
    <source>
        <dbReference type="Proteomes" id="UP001148312"/>
    </source>
</evidence>
<feature type="chain" id="PRO_5040813791" description="CFEM domain-containing protein" evidence="16">
    <location>
        <begin position="18"/>
        <end position="152"/>
    </location>
</feature>
<feature type="signal peptide" evidence="16">
    <location>
        <begin position="1"/>
        <end position="17"/>
    </location>
</feature>
<keyword evidence="13" id="KW-0325">Glycoprotein</keyword>
<sequence length="152" mass="15733">MKFSILAAISVVEFALAQNLTQLPFCAISCAFRAIASAGCSVTDAKCICTKDSFFTDINSCLTTSCSGDNKQKTIDFARSFCGSAGVSIPTPPRSSAPVAAPTRAASSTTVFSSTAVATTISSATVSVISNGHPNDQYVTNNVRLPITHVLV</sequence>
<keyword evidence="14" id="KW-0449">Lipoprotein</keyword>
<dbReference type="GeneID" id="81625849"/>
<keyword evidence="19" id="KW-1185">Reference proteome</keyword>
<evidence type="ECO:0000256" key="15">
    <source>
        <dbReference type="PROSITE-ProRule" id="PRU01356"/>
    </source>
</evidence>
<evidence type="ECO:0000256" key="12">
    <source>
        <dbReference type="ARBA" id="ARBA00023157"/>
    </source>
</evidence>
<dbReference type="GO" id="GO:0098552">
    <property type="term" value="C:side of membrane"/>
    <property type="evidence" value="ECO:0007669"/>
    <property type="project" value="UniProtKB-KW"/>
</dbReference>
<keyword evidence="10 15" id="KW-0408">Iron</keyword>
<dbReference type="PROSITE" id="PS52012">
    <property type="entry name" value="CFEM"/>
    <property type="match status" value="1"/>
</dbReference>
<comment type="similarity">
    <text evidence="3">Belongs to the RBT5 family.</text>
</comment>
<evidence type="ECO:0000256" key="4">
    <source>
        <dbReference type="ARBA" id="ARBA00022475"/>
    </source>
</evidence>
<evidence type="ECO:0000313" key="18">
    <source>
        <dbReference type="EMBL" id="KAJ5484202.1"/>
    </source>
</evidence>
<dbReference type="SMART" id="SM00747">
    <property type="entry name" value="CFEM"/>
    <property type="match status" value="1"/>
</dbReference>
<organism evidence="18 19">
    <name type="scientific">Penicillium diatomitis</name>
    <dbReference type="NCBI Taxonomy" id="2819901"/>
    <lineage>
        <taxon>Eukaryota</taxon>
        <taxon>Fungi</taxon>
        <taxon>Dikarya</taxon>
        <taxon>Ascomycota</taxon>
        <taxon>Pezizomycotina</taxon>
        <taxon>Eurotiomycetes</taxon>
        <taxon>Eurotiomycetidae</taxon>
        <taxon>Eurotiales</taxon>
        <taxon>Aspergillaceae</taxon>
        <taxon>Penicillium</taxon>
    </lineage>
</organism>